<evidence type="ECO:0000313" key="1">
    <source>
        <dbReference type="EMBL" id="KAK8852982.1"/>
    </source>
</evidence>
<organism evidence="1 2">
    <name type="scientific">Tritrichomonas musculus</name>
    <dbReference type="NCBI Taxonomy" id="1915356"/>
    <lineage>
        <taxon>Eukaryota</taxon>
        <taxon>Metamonada</taxon>
        <taxon>Parabasalia</taxon>
        <taxon>Tritrichomonadida</taxon>
        <taxon>Tritrichomonadidae</taxon>
        <taxon>Tritrichomonas</taxon>
    </lineage>
</organism>
<reference evidence="1 2" key="1">
    <citation type="submission" date="2024-04" db="EMBL/GenBank/DDBJ databases">
        <title>Tritrichomonas musculus Genome.</title>
        <authorList>
            <person name="Alves-Ferreira E."/>
            <person name="Grigg M."/>
            <person name="Lorenzi H."/>
            <person name="Galac M."/>
        </authorList>
    </citation>
    <scope>NUCLEOTIDE SEQUENCE [LARGE SCALE GENOMIC DNA]</scope>
    <source>
        <strain evidence="1 2">EAF2021</strain>
    </source>
</reference>
<accession>A0ABR2HV47</accession>
<dbReference type="EMBL" id="JAPFFF010000023">
    <property type="protein sequence ID" value="KAK8852982.1"/>
    <property type="molecule type" value="Genomic_DNA"/>
</dbReference>
<protein>
    <submittedName>
        <fullName evidence="1">Uncharacterized protein</fullName>
    </submittedName>
</protein>
<sequence length="132" mass="15694">MEVEPNWGKIIVVSKYGAFVYELNESEKLISKFKRRKSRKDVTTKYKHYLIKHPNIEKVNMKDIESETIEISSPIVNSQMNTNNQDNFQNNLENEVILNSNESKSFELEHWTDENYQFDEESDKIIDDNIFL</sequence>
<dbReference type="Proteomes" id="UP001470230">
    <property type="component" value="Unassembled WGS sequence"/>
</dbReference>
<proteinExistence type="predicted"/>
<comment type="caution">
    <text evidence="1">The sequence shown here is derived from an EMBL/GenBank/DDBJ whole genome shotgun (WGS) entry which is preliminary data.</text>
</comment>
<gene>
    <name evidence="1" type="ORF">M9Y10_017980</name>
</gene>
<name>A0ABR2HV47_9EUKA</name>
<keyword evidence="2" id="KW-1185">Reference proteome</keyword>
<evidence type="ECO:0000313" key="2">
    <source>
        <dbReference type="Proteomes" id="UP001470230"/>
    </source>
</evidence>